<evidence type="ECO:0000259" key="1">
    <source>
        <dbReference type="Pfam" id="PF09313"/>
    </source>
</evidence>
<keyword evidence="3" id="KW-1185">Reference proteome</keyword>
<comment type="caution">
    <text evidence="2">The sequence shown here is derived from an EMBL/GenBank/DDBJ whole genome shotgun (WGS) entry which is preliminary data.</text>
</comment>
<dbReference type="Pfam" id="PF09313">
    <property type="entry name" value="TehB-like"/>
    <property type="match status" value="1"/>
</dbReference>
<evidence type="ECO:0000313" key="3">
    <source>
        <dbReference type="Proteomes" id="UP001157910"/>
    </source>
</evidence>
<dbReference type="SUPFAM" id="SSF51197">
    <property type="entry name" value="Clavaminate synthase-like"/>
    <property type="match status" value="1"/>
</dbReference>
<name>A0ABY1Q2X7_9SPHN</name>
<reference evidence="2 3" key="1">
    <citation type="submission" date="2017-05" db="EMBL/GenBank/DDBJ databases">
        <authorList>
            <person name="Varghese N."/>
            <person name="Submissions S."/>
        </authorList>
    </citation>
    <scope>NUCLEOTIDE SEQUENCE [LARGE SCALE GENOMIC DNA]</scope>
    <source>
        <strain evidence="2 3">SM16</strain>
    </source>
</reference>
<accession>A0ABY1Q2X7</accession>
<dbReference type="EMBL" id="FXUI01000002">
    <property type="protein sequence ID" value="SMP57619.1"/>
    <property type="molecule type" value="Genomic_DNA"/>
</dbReference>
<dbReference type="InterPro" id="IPR014710">
    <property type="entry name" value="RmlC-like_jellyroll"/>
</dbReference>
<proteinExistence type="predicted"/>
<organism evidence="2 3">
    <name type="scientific">Novosphingobium panipatense</name>
    <dbReference type="NCBI Taxonomy" id="428991"/>
    <lineage>
        <taxon>Bacteria</taxon>
        <taxon>Pseudomonadati</taxon>
        <taxon>Pseudomonadota</taxon>
        <taxon>Alphaproteobacteria</taxon>
        <taxon>Sphingomonadales</taxon>
        <taxon>Sphingomonadaceae</taxon>
        <taxon>Novosphingobium</taxon>
    </lineage>
</organism>
<dbReference type="Proteomes" id="UP001157910">
    <property type="component" value="Unassembled WGS sequence"/>
</dbReference>
<dbReference type="Gene3D" id="2.60.120.10">
    <property type="entry name" value="Jelly Rolls"/>
    <property type="match status" value="1"/>
</dbReference>
<feature type="domain" description="TehB/YeaR-like" evidence="1">
    <location>
        <begin position="14"/>
        <end position="91"/>
    </location>
</feature>
<sequence length="97" mass="10768">MSATIPPGAVAYQRTPTFTETTIPDALRKDHATKAGAWGLIRVEHGTLRYVVTDHQRTPTERILTPSAEPGVVEPTILHHVEPLGPVRFHVEFLRLP</sequence>
<dbReference type="RefSeq" id="WP_283405334.1">
    <property type="nucleotide sequence ID" value="NZ_FXUI01000002.1"/>
</dbReference>
<dbReference type="InterPro" id="IPR015392">
    <property type="entry name" value="TehB/YeaR-like_dom"/>
</dbReference>
<protein>
    <submittedName>
        <fullName evidence="2">Uncharacterized protein, possibly involved in tellurite resistance</fullName>
    </submittedName>
</protein>
<evidence type="ECO:0000313" key="2">
    <source>
        <dbReference type="EMBL" id="SMP57619.1"/>
    </source>
</evidence>
<gene>
    <name evidence="2" type="ORF">SAMN06296065_102312</name>
</gene>